<evidence type="ECO:0000259" key="1">
    <source>
        <dbReference type="PROSITE" id="PS50035"/>
    </source>
</evidence>
<proteinExistence type="predicted"/>
<evidence type="ECO:0000313" key="2">
    <source>
        <dbReference type="EMBL" id="BFD45733.1"/>
    </source>
</evidence>
<dbReference type="Gene3D" id="3.30.870.10">
    <property type="entry name" value="Endonuclease Chain A"/>
    <property type="match status" value="1"/>
</dbReference>
<dbReference type="SUPFAM" id="SSF56024">
    <property type="entry name" value="Phospholipase D/nuclease"/>
    <property type="match status" value="1"/>
</dbReference>
<accession>A0AAT9G7I2</accession>
<dbReference type="PANTHER" id="PTHR21248:SF22">
    <property type="entry name" value="PHOSPHOLIPASE D"/>
    <property type="match status" value="1"/>
</dbReference>
<organism evidence="2">
    <name type="scientific">Candidatus Tisiphia endosymbiont of Sergentomyia squamirostris</name>
    <dbReference type="NCBI Taxonomy" id="3113639"/>
    <lineage>
        <taxon>Bacteria</taxon>
        <taxon>Pseudomonadati</taxon>
        <taxon>Pseudomonadota</taxon>
        <taxon>Alphaproteobacteria</taxon>
        <taxon>Rickettsiales</taxon>
        <taxon>Rickettsiaceae</taxon>
        <taxon>Rickettsieae</taxon>
        <taxon>Candidatus Tisiphia</taxon>
    </lineage>
</organism>
<dbReference type="EMBL" id="AP029170">
    <property type="protein sequence ID" value="BFD45733.1"/>
    <property type="molecule type" value="Genomic_DNA"/>
</dbReference>
<name>A0AAT9G7I2_9RICK</name>
<dbReference type="AlphaFoldDB" id="A0AAT9G7I2"/>
<reference evidence="2" key="1">
    <citation type="submission" date="2024-01" db="EMBL/GenBank/DDBJ databases">
        <title>Sequencing the genomes of a sandfly, Sergentomyia squamirostris, and its two endosymbionts.</title>
        <authorList>
            <person name="Itokawa K."/>
            <person name="Sanjoba C."/>
        </authorList>
    </citation>
    <scope>NUCLEOTIDE SEQUENCE</scope>
    <source>
        <strain evidence="2">RiSSQ</strain>
    </source>
</reference>
<dbReference type="PROSITE" id="PS50035">
    <property type="entry name" value="PLD"/>
    <property type="match status" value="1"/>
</dbReference>
<dbReference type="InterPro" id="IPR001736">
    <property type="entry name" value="PLipase_D/transphosphatidylase"/>
</dbReference>
<dbReference type="GO" id="GO:0006793">
    <property type="term" value="P:phosphorus metabolic process"/>
    <property type="evidence" value="ECO:0007669"/>
    <property type="project" value="UniProtKB-ARBA"/>
</dbReference>
<gene>
    <name evidence="2" type="ORF">DMENIID0002_03790</name>
</gene>
<feature type="domain" description="PLD phosphodiesterase" evidence="1">
    <location>
        <begin position="242"/>
        <end position="269"/>
    </location>
</feature>
<dbReference type="GO" id="GO:0003824">
    <property type="term" value="F:catalytic activity"/>
    <property type="evidence" value="ECO:0007669"/>
    <property type="project" value="InterPro"/>
</dbReference>
<sequence>MTMKNILIIKLLILLFTIKPALAQPLSIDSIYQHLLITSPSYNNVTYNKPSTNYLIANNWLLQTPNIWGATLEEYGEGLTPVADNVIDAQFFVPTCRTQSDCRGISTCKTADFTLDNRTLCLTNAYNVLNTMYNTIINATTSVDITTLGKDYFSSGAFTAMLQNAIITLGKKSINSPHLITIRLLYGTYKEVPPEWMKSYLNNIISKLPANNKLIISIANIRSCTFKSNCGNQEKQHDISLDFSWNHGKIIAVDGNILITGGENLFGQDHTQAEPVNDANIKIFGPVVNGATTYANILWKYVQHHRSIAINRCYTYKKGYISTKCAKAISLNNEFNINSSLPVQAMFISKLNNGVGIGDDADQSEIARVFALKNATRSIKISQQAIFLKGVIIRC</sequence>
<protein>
    <recommendedName>
        <fullName evidence="1">PLD phosphodiesterase domain-containing protein</fullName>
    </recommendedName>
</protein>
<dbReference type="PANTHER" id="PTHR21248">
    <property type="entry name" value="CARDIOLIPIN SYNTHASE"/>
    <property type="match status" value="1"/>
</dbReference>